<dbReference type="InterPro" id="IPR035892">
    <property type="entry name" value="C2_domain_sf"/>
</dbReference>
<dbReference type="OrthoDB" id="5855668at2759"/>
<dbReference type="GO" id="GO:0005544">
    <property type="term" value="F:calcium-dependent phospholipid binding"/>
    <property type="evidence" value="ECO:0007669"/>
    <property type="project" value="InterPro"/>
</dbReference>
<dbReference type="SUPFAM" id="SSF53300">
    <property type="entry name" value="vWA-like"/>
    <property type="match status" value="1"/>
</dbReference>
<dbReference type="SUPFAM" id="SSF49562">
    <property type="entry name" value="C2 domain (Calcium/lipid-binding domain, CaLB)"/>
    <property type="match status" value="2"/>
</dbReference>
<dbReference type="InterPro" id="IPR037768">
    <property type="entry name" value="C2B_Copine"/>
</dbReference>
<feature type="domain" description="VWFA" evidence="4">
    <location>
        <begin position="355"/>
        <end position="570"/>
    </location>
</feature>
<keyword evidence="2" id="KW-0677">Repeat</keyword>
<gene>
    <name evidence="5" type="ORF">BCR32DRAFT_270495</name>
</gene>
<dbReference type="InterPro" id="IPR002035">
    <property type="entry name" value="VWF_A"/>
</dbReference>
<dbReference type="PROSITE" id="PS50234">
    <property type="entry name" value="VWFA"/>
    <property type="match status" value="1"/>
</dbReference>
<evidence type="ECO:0000256" key="2">
    <source>
        <dbReference type="ARBA" id="ARBA00022737"/>
    </source>
</evidence>
<dbReference type="Proteomes" id="UP000193944">
    <property type="component" value="Unassembled WGS sequence"/>
</dbReference>
<comment type="caution">
    <text evidence="5">The sequence shown here is derived from an EMBL/GenBank/DDBJ whole genome shotgun (WGS) entry which is preliminary data.</text>
</comment>
<dbReference type="PROSITE" id="PS50004">
    <property type="entry name" value="C2"/>
    <property type="match status" value="2"/>
</dbReference>
<evidence type="ECO:0000259" key="3">
    <source>
        <dbReference type="PROSITE" id="PS50004"/>
    </source>
</evidence>
<dbReference type="STRING" id="1754192.A0A1Y1WW52"/>
<dbReference type="Pfam" id="PF00168">
    <property type="entry name" value="C2"/>
    <property type="match status" value="2"/>
</dbReference>
<dbReference type="Gene3D" id="3.40.50.410">
    <property type="entry name" value="von Willebrand factor, type A domain"/>
    <property type="match status" value="1"/>
</dbReference>
<dbReference type="InterPro" id="IPR036465">
    <property type="entry name" value="vWFA_dom_sf"/>
</dbReference>
<evidence type="ECO:0000313" key="6">
    <source>
        <dbReference type="Proteomes" id="UP000193944"/>
    </source>
</evidence>
<accession>A0A1Y1WW52</accession>
<dbReference type="CDD" id="cd04048">
    <property type="entry name" value="C2A_Copine"/>
    <property type="match status" value="1"/>
</dbReference>
<evidence type="ECO:0000256" key="1">
    <source>
        <dbReference type="ARBA" id="ARBA00009048"/>
    </source>
</evidence>
<dbReference type="Gene3D" id="2.60.40.150">
    <property type="entry name" value="C2 domain"/>
    <property type="match status" value="2"/>
</dbReference>
<dbReference type="PANTHER" id="PTHR10857:SF106">
    <property type="entry name" value="C2 DOMAIN-CONTAINING PROTEIN"/>
    <property type="match status" value="1"/>
</dbReference>
<dbReference type="SMART" id="SM00327">
    <property type="entry name" value="VWA"/>
    <property type="match status" value="1"/>
</dbReference>
<dbReference type="EMBL" id="MCFG01000238">
    <property type="protein sequence ID" value="ORX77692.1"/>
    <property type="molecule type" value="Genomic_DNA"/>
</dbReference>
<dbReference type="InterPro" id="IPR045052">
    <property type="entry name" value="Copine"/>
</dbReference>
<feature type="domain" description="C2" evidence="3">
    <location>
        <begin position="14"/>
        <end position="153"/>
    </location>
</feature>
<name>A0A1Y1WW52_9FUNG</name>
<comment type="similarity">
    <text evidence="1">Belongs to the copine family.</text>
</comment>
<dbReference type="SMART" id="SM00239">
    <property type="entry name" value="C2"/>
    <property type="match status" value="2"/>
</dbReference>
<evidence type="ECO:0000313" key="5">
    <source>
        <dbReference type="EMBL" id="ORX77692.1"/>
    </source>
</evidence>
<evidence type="ECO:0000259" key="4">
    <source>
        <dbReference type="PROSITE" id="PS50234"/>
    </source>
</evidence>
<dbReference type="Pfam" id="PF07002">
    <property type="entry name" value="Copine"/>
    <property type="match status" value="1"/>
</dbReference>
<organism evidence="5 6">
    <name type="scientific">Anaeromyces robustus</name>
    <dbReference type="NCBI Taxonomy" id="1754192"/>
    <lineage>
        <taxon>Eukaryota</taxon>
        <taxon>Fungi</taxon>
        <taxon>Fungi incertae sedis</taxon>
        <taxon>Chytridiomycota</taxon>
        <taxon>Chytridiomycota incertae sedis</taxon>
        <taxon>Neocallimastigomycetes</taxon>
        <taxon>Neocallimastigales</taxon>
        <taxon>Neocallimastigaceae</taxon>
        <taxon>Anaeromyces</taxon>
    </lineage>
</organism>
<sequence>MDNVNLYTDTVNVNQQQIIFNYDYANNDKSLGKESNAMSKVELRLSCEELPNLDSTSKTDPRIYVFFEERRFQNDQVSTNWIKIGSTETIQDSLNPEFTQSFVFDYYFEHIQNLRFVVMDMDDKVNMEDNDYIGYVDTSLSELFAVAKDNVCRYPIKNEVPIGMNFKKSSGTNSKTPILSISIEILKDNNLYAMMNISGHHLDKKDVLGKSDPYFVISKKTADGRWLKVYESIIIKNTLNPQWSKIDIPLLQLNSGDDKKLLKFDVWDWDKNQDPDYIGGFEASFETIKTKKEFELINEKLKEKSDKKAAKEKDKKKKDDSKNKYQNSGVIVFDSIDIKEDMSFSHFSLGGTEFDIDFAIDFTNSNGEPDQKTSLHYINPKFDPLDFYSMNEYQKAISAIGYVLEPYDSNKLMGVYGYGGCFNKSTSPSFAYPLTNDEKNPKVYGTRGVLDAYTNSLKNVALYGPTNFAPMIGKIRDMCKDNVSKASINGHRTLLRYNILVFITDGTITDMEETINEIKKATLYPMSIIIIGVGKTDFTAMKKLDGDDRTTEYRDIVQFVPLNEFVGDPVQIARETLAEVPFQLLSYARKNDVYPPFAVQNAAKTTEKKE</sequence>
<dbReference type="CDD" id="cd04047">
    <property type="entry name" value="C2B_Copine"/>
    <property type="match status" value="1"/>
</dbReference>
<keyword evidence="6" id="KW-1185">Reference proteome</keyword>
<dbReference type="InterPro" id="IPR010734">
    <property type="entry name" value="Copine_C"/>
</dbReference>
<reference evidence="5 6" key="2">
    <citation type="submission" date="2016-08" db="EMBL/GenBank/DDBJ databases">
        <title>Pervasive Adenine N6-methylation of Active Genes in Fungi.</title>
        <authorList>
            <consortium name="DOE Joint Genome Institute"/>
            <person name="Mondo S.J."/>
            <person name="Dannebaum R.O."/>
            <person name="Kuo R.C."/>
            <person name="Labutti K."/>
            <person name="Haridas S."/>
            <person name="Kuo A."/>
            <person name="Salamov A."/>
            <person name="Ahrendt S.R."/>
            <person name="Lipzen A."/>
            <person name="Sullivan W."/>
            <person name="Andreopoulos W.B."/>
            <person name="Clum A."/>
            <person name="Lindquist E."/>
            <person name="Daum C."/>
            <person name="Ramamoorthy G.K."/>
            <person name="Gryganskyi A."/>
            <person name="Culley D."/>
            <person name="Magnuson J.K."/>
            <person name="James T.Y."/>
            <person name="O'Malley M.A."/>
            <person name="Stajich J.E."/>
            <person name="Spatafora J.W."/>
            <person name="Visel A."/>
            <person name="Grigoriev I.V."/>
        </authorList>
    </citation>
    <scope>NUCLEOTIDE SEQUENCE [LARGE SCALE GENOMIC DNA]</scope>
    <source>
        <strain evidence="5 6">S4</strain>
    </source>
</reference>
<dbReference type="InterPro" id="IPR000008">
    <property type="entry name" value="C2_dom"/>
</dbReference>
<dbReference type="GO" id="GO:0005886">
    <property type="term" value="C:plasma membrane"/>
    <property type="evidence" value="ECO:0007669"/>
    <property type="project" value="TreeGrafter"/>
</dbReference>
<dbReference type="PANTHER" id="PTHR10857">
    <property type="entry name" value="COPINE"/>
    <property type="match status" value="1"/>
</dbReference>
<reference evidence="5 6" key="1">
    <citation type="submission" date="2016-08" db="EMBL/GenBank/DDBJ databases">
        <title>A Parts List for Fungal Cellulosomes Revealed by Comparative Genomics.</title>
        <authorList>
            <consortium name="DOE Joint Genome Institute"/>
            <person name="Haitjema C.H."/>
            <person name="Gilmore S.P."/>
            <person name="Henske J.K."/>
            <person name="Solomon K.V."/>
            <person name="De Groot R."/>
            <person name="Kuo A."/>
            <person name="Mondo S.J."/>
            <person name="Salamov A.A."/>
            <person name="Labutti K."/>
            <person name="Zhao Z."/>
            <person name="Chiniquy J."/>
            <person name="Barry K."/>
            <person name="Brewer H.M."/>
            <person name="Purvine S.O."/>
            <person name="Wright A.T."/>
            <person name="Boxma B."/>
            <person name="Van Alen T."/>
            <person name="Hackstein J.H."/>
            <person name="Baker S.E."/>
            <person name="Grigoriev I.V."/>
            <person name="O'Malley M.A."/>
        </authorList>
    </citation>
    <scope>NUCLEOTIDE SEQUENCE [LARGE SCALE GENOMIC DNA]</scope>
    <source>
        <strain evidence="5 6">S4</strain>
    </source>
</reference>
<proteinExistence type="inferred from homology"/>
<feature type="domain" description="C2" evidence="3">
    <location>
        <begin position="173"/>
        <end position="298"/>
    </location>
</feature>
<dbReference type="GO" id="GO:0071277">
    <property type="term" value="P:cellular response to calcium ion"/>
    <property type="evidence" value="ECO:0007669"/>
    <property type="project" value="TreeGrafter"/>
</dbReference>
<dbReference type="AlphaFoldDB" id="A0A1Y1WW52"/>
<protein>
    <submittedName>
        <fullName evidence="5">Copine-domain-containing protein</fullName>
    </submittedName>
</protein>